<reference evidence="1" key="1">
    <citation type="submission" date="2014-05" db="EMBL/GenBank/DDBJ databases">
        <authorList>
            <person name="Chronopoulou M."/>
        </authorList>
    </citation>
    <scope>NUCLEOTIDE SEQUENCE</scope>
    <source>
        <tissue evidence="1">Whole organism</tissue>
    </source>
</reference>
<name>A0A0K2U3R2_LEPSM</name>
<dbReference type="EMBL" id="HACA01015568">
    <property type="protein sequence ID" value="CDW32929.1"/>
    <property type="molecule type" value="Transcribed_RNA"/>
</dbReference>
<sequence>MVICTFIHMNDTNDQTLSSTTLNIPHFLLVFVVNFEHDFENGSTILFFQGIVLTLAMGFP</sequence>
<accession>A0A0K2U3R2</accession>
<proteinExistence type="predicted"/>
<organism evidence="1">
    <name type="scientific">Lepeophtheirus salmonis</name>
    <name type="common">Salmon louse</name>
    <name type="synonym">Caligus salmonis</name>
    <dbReference type="NCBI Taxonomy" id="72036"/>
    <lineage>
        <taxon>Eukaryota</taxon>
        <taxon>Metazoa</taxon>
        <taxon>Ecdysozoa</taxon>
        <taxon>Arthropoda</taxon>
        <taxon>Crustacea</taxon>
        <taxon>Multicrustacea</taxon>
        <taxon>Hexanauplia</taxon>
        <taxon>Copepoda</taxon>
        <taxon>Siphonostomatoida</taxon>
        <taxon>Caligidae</taxon>
        <taxon>Lepeophtheirus</taxon>
    </lineage>
</organism>
<protein>
    <submittedName>
        <fullName evidence="1">Uncharacterized protein</fullName>
    </submittedName>
</protein>
<evidence type="ECO:0000313" key="1">
    <source>
        <dbReference type="EMBL" id="CDW32929.1"/>
    </source>
</evidence>
<dbReference type="AlphaFoldDB" id="A0A0K2U3R2"/>